<accession>A0AAV9WM90</accession>
<name>A0AAV9WM90_9PEZI</name>
<gene>
    <name evidence="1" type="ORF">TWF481_006393</name>
</gene>
<evidence type="ECO:0000313" key="2">
    <source>
        <dbReference type="Proteomes" id="UP001370758"/>
    </source>
</evidence>
<dbReference type="EMBL" id="JAVHJL010000003">
    <property type="protein sequence ID" value="KAK6507973.1"/>
    <property type="molecule type" value="Genomic_DNA"/>
</dbReference>
<proteinExistence type="predicted"/>
<organism evidence="1 2">
    <name type="scientific">Arthrobotrys musiformis</name>
    <dbReference type="NCBI Taxonomy" id="47236"/>
    <lineage>
        <taxon>Eukaryota</taxon>
        <taxon>Fungi</taxon>
        <taxon>Dikarya</taxon>
        <taxon>Ascomycota</taxon>
        <taxon>Pezizomycotina</taxon>
        <taxon>Orbiliomycetes</taxon>
        <taxon>Orbiliales</taxon>
        <taxon>Orbiliaceae</taxon>
        <taxon>Arthrobotrys</taxon>
    </lineage>
</organism>
<protein>
    <submittedName>
        <fullName evidence="1">Uncharacterized protein</fullName>
    </submittedName>
</protein>
<dbReference type="Proteomes" id="UP001370758">
    <property type="component" value="Unassembled WGS sequence"/>
</dbReference>
<sequence length="87" mass="8940">METFSVGISYKTGIRAVGGVIGGGIGGGGCGSSDDVVCDGSGGYDESVCEYDVVARLADRQTESRIPSPANTILMTKQENLQHPTSI</sequence>
<reference evidence="1 2" key="1">
    <citation type="submission" date="2023-08" db="EMBL/GenBank/DDBJ databases">
        <authorList>
            <person name="Palmer J.M."/>
        </authorList>
    </citation>
    <scope>NUCLEOTIDE SEQUENCE [LARGE SCALE GENOMIC DNA]</scope>
    <source>
        <strain evidence="1 2">TWF481</strain>
    </source>
</reference>
<keyword evidence="2" id="KW-1185">Reference proteome</keyword>
<comment type="caution">
    <text evidence="1">The sequence shown here is derived from an EMBL/GenBank/DDBJ whole genome shotgun (WGS) entry which is preliminary data.</text>
</comment>
<dbReference type="AlphaFoldDB" id="A0AAV9WM90"/>
<evidence type="ECO:0000313" key="1">
    <source>
        <dbReference type="EMBL" id="KAK6507973.1"/>
    </source>
</evidence>